<dbReference type="KEGG" id="clt:CM240_1545"/>
<name>W6RWF6_9CLOT</name>
<gene>
    <name evidence="5" type="ORF">CM240_1545</name>
</gene>
<protein>
    <submittedName>
        <fullName evidence="5">CheC, inhibitor of MCP methylation</fullName>
    </submittedName>
</protein>
<dbReference type="InterPro" id="IPR028051">
    <property type="entry name" value="CheX-like_dom"/>
</dbReference>
<evidence type="ECO:0000259" key="3">
    <source>
        <dbReference type="Pfam" id="PF04509"/>
    </source>
</evidence>
<dbReference type="STRING" id="1216932.CM240_1545"/>
<sequence length="200" mass="22164">MNIGLTNLQLDVLKEICNIGAGNAATSLSKFINKKVDMSVPCARIISYDSIYDKLEDRAVIAVVVRVLEGIEGNILVIFNEEIAKNLIESLTGSKENIFDEMGTSLMCEIGNIMSGTFLETIAKFANFTEESLTLSVPALCYDMLTAILSTIFIESGQHEDFVLELDTEFTIEDDKKDCLFYFIPVPGSLDNILEKLKIN</sequence>
<dbReference type="PATRIC" id="fig|1216932.3.peg.1537"/>
<feature type="domain" description="Chemotaxis phosphatase CheX-like" evidence="4">
    <location>
        <begin position="61"/>
        <end position="148"/>
    </location>
</feature>
<keyword evidence="1" id="KW-0145">Chemotaxis</keyword>
<feature type="domain" description="CheC-like protein" evidence="3">
    <location>
        <begin position="9"/>
        <end position="41"/>
    </location>
</feature>
<dbReference type="RefSeq" id="WP_044037984.1">
    <property type="nucleotide sequence ID" value="NZ_HG917868.1"/>
</dbReference>
<evidence type="ECO:0000313" key="6">
    <source>
        <dbReference type="Proteomes" id="UP000019426"/>
    </source>
</evidence>
<dbReference type="eggNOG" id="COG1776">
    <property type="taxonomic scope" value="Bacteria"/>
</dbReference>
<organism evidence="5 6">
    <name type="scientific">Clostridium bornimense</name>
    <dbReference type="NCBI Taxonomy" id="1216932"/>
    <lineage>
        <taxon>Bacteria</taxon>
        <taxon>Bacillati</taxon>
        <taxon>Bacillota</taxon>
        <taxon>Clostridia</taxon>
        <taxon>Eubacteriales</taxon>
        <taxon>Clostridiaceae</taxon>
        <taxon>Clostridium</taxon>
    </lineage>
</organism>
<dbReference type="HOGENOM" id="CLU_087860_2_0_9"/>
<dbReference type="GO" id="GO:0016787">
    <property type="term" value="F:hydrolase activity"/>
    <property type="evidence" value="ECO:0007669"/>
    <property type="project" value="UniProtKB-KW"/>
</dbReference>
<keyword evidence="2" id="KW-0378">Hydrolase</keyword>
<dbReference type="Pfam" id="PF13690">
    <property type="entry name" value="CheX"/>
    <property type="match status" value="1"/>
</dbReference>
<dbReference type="Gene3D" id="3.40.1550.10">
    <property type="entry name" value="CheC-like"/>
    <property type="match status" value="1"/>
</dbReference>
<dbReference type="SUPFAM" id="SSF103039">
    <property type="entry name" value="CheC-like"/>
    <property type="match status" value="1"/>
</dbReference>
<keyword evidence="6" id="KW-1185">Reference proteome</keyword>
<dbReference type="GO" id="GO:0006935">
    <property type="term" value="P:chemotaxis"/>
    <property type="evidence" value="ECO:0007669"/>
    <property type="project" value="UniProtKB-KW"/>
</dbReference>
<dbReference type="InterPro" id="IPR007597">
    <property type="entry name" value="CheC"/>
</dbReference>
<evidence type="ECO:0000256" key="1">
    <source>
        <dbReference type="ARBA" id="ARBA00022500"/>
    </source>
</evidence>
<dbReference type="PANTHER" id="PTHR43693:SF1">
    <property type="entry name" value="PROTEIN PHOSPHATASE CHEZ"/>
    <property type="match status" value="1"/>
</dbReference>
<accession>W6RWF6</accession>
<dbReference type="CDD" id="cd17909">
    <property type="entry name" value="CheC_ClassI"/>
    <property type="match status" value="1"/>
</dbReference>
<reference evidence="5 6" key="1">
    <citation type="submission" date="2013-11" db="EMBL/GenBank/DDBJ databases">
        <title>Complete genome sequence of Clostridum sp. M2/40.</title>
        <authorList>
            <person name="Wibberg D."/>
            <person name="Puehler A."/>
            <person name="Schlueter A."/>
        </authorList>
    </citation>
    <scope>NUCLEOTIDE SEQUENCE [LARGE SCALE GENOMIC DNA]</scope>
    <source>
        <strain evidence="6">M2/40</strain>
    </source>
</reference>
<dbReference type="InterPro" id="IPR028976">
    <property type="entry name" value="CheC-like_sf"/>
</dbReference>
<evidence type="ECO:0000259" key="4">
    <source>
        <dbReference type="Pfam" id="PF13690"/>
    </source>
</evidence>
<dbReference type="PANTHER" id="PTHR43693">
    <property type="entry name" value="PROTEIN PHOSPHATASE CHEZ"/>
    <property type="match status" value="1"/>
</dbReference>
<dbReference type="InterPro" id="IPR050992">
    <property type="entry name" value="CheZ_family_phosphatases"/>
</dbReference>
<evidence type="ECO:0000256" key="2">
    <source>
        <dbReference type="ARBA" id="ARBA00022801"/>
    </source>
</evidence>
<dbReference type="Pfam" id="PF04509">
    <property type="entry name" value="CheC"/>
    <property type="match status" value="1"/>
</dbReference>
<evidence type="ECO:0000313" key="5">
    <source>
        <dbReference type="EMBL" id="CDM68703.1"/>
    </source>
</evidence>
<proteinExistence type="predicted"/>
<dbReference type="OrthoDB" id="9812187at2"/>
<dbReference type="Proteomes" id="UP000019426">
    <property type="component" value="Chromosome M2/40_rep1"/>
</dbReference>
<dbReference type="AlphaFoldDB" id="W6RWF6"/>
<dbReference type="EMBL" id="HG917868">
    <property type="protein sequence ID" value="CDM68703.1"/>
    <property type="molecule type" value="Genomic_DNA"/>
</dbReference>